<name>A0A4Q1B249_9BACT</name>
<accession>A0A4Q1B249</accession>
<dbReference type="InterPro" id="IPR019734">
    <property type="entry name" value="TPR_rpt"/>
</dbReference>
<dbReference type="PROSITE" id="PS50005">
    <property type="entry name" value="TPR"/>
    <property type="match status" value="1"/>
</dbReference>
<evidence type="ECO:0000256" key="2">
    <source>
        <dbReference type="SAM" id="Coils"/>
    </source>
</evidence>
<sequence length="447" mass="52636">MKNSILLFIIVLFFNGCVAITGHNQTMRELDKVFLSNSCNYEIINEKIEDNEDILFWSLQGGSLARNCKDYKRSNEFFDKAEQEYKKIDIQNTLKNISQGTKEVLVNNNINAYEGNIYERIMVNTYKALNFASLGDHSNARVEFNRTLDRQRRAKEFFEDEIKKKKEQLYKQESQTIKKLVENPKSQNIVYSQYKNLLSDFQAYPNFINPFSSYLAGIYFFLQKDYQKARTLFKESLQMNPDNKQIKEDYLLNERFLKNEKDTTNYLWLIYENGQGIYKEEKRLDLPLFLVSNRVLYTAIALPSLKERNYSYDYLQIKNQKTIEICSMDTIIKTEFKKEFPLILSQAILNSLTKTLAQYEFQRKSDALGSFLSIMYQGLTTRADVRIWNNLPKSFESKRIELKENPIIIKDDNENIIELISIPKGKNAIIYIKSEIRGKNTVHSILY</sequence>
<proteinExistence type="predicted"/>
<comment type="caution">
    <text evidence="3">The sequence shown here is derived from an EMBL/GenBank/DDBJ whole genome shotgun (WGS) entry which is preliminary data.</text>
</comment>
<evidence type="ECO:0000313" key="4">
    <source>
        <dbReference type="Proteomes" id="UP000289718"/>
    </source>
</evidence>
<dbReference type="SUPFAM" id="SSF48452">
    <property type="entry name" value="TPR-like"/>
    <property type="match status" value="1"/>
</dbReference>
<feature type="coiled-coil region" evidence="2">
    <location>
        <begin position="148"/>
        <end position="183"/>
    </location>
</feature>
<gene>
    <name evidence="3" type="ORF">CP965_08905</name>
</gene>
<dbReference type="AlphaFoldDB" id="A0A4Q1B249"/>
<protein>
    <submittedName>
        <fullName evidence="3">Uncharacterized protein</fullName>
    </submittedName>
</protein>
<dbReference type="Gene3D" id="1.25.40.10">
    <property type="entry name" value="Tetratricopeptide repeat domain"/>
    <property type="match status" value="1"/>
</dbReference>
<keyword evidence="2" id="KW-0175">Coiled coil</keyword>
<dbReference type="RefSeq" id="WP_129061743.1">
    <property type="nucleotide sequence ID" value="NZ_NXIE01000003.1"/>
</dbReference>
<keyword evidence="1" id="KW-0802">TPR repeat</keyword>
<dbReference type="OrthoDB" id="5329991at2"/>
<feature type="repeat" description="TPR" evidence="1">
    <location>
        <begin position="210"/>
        <end position="243"/>
    </location>
</feature>
<evidence type="ECO:0000256" key="1">
    <source>
        <dbReference type="PROSITE-ProRule" id="PRU00339"/>
    </source>
</evidence>
<keyword evidence="4" id="KW-1185">Reference proteome</keyword>
<organism evidence="3 4">
    <name type="scientific">Halarcobacter mediterraneus</name>
    <dbReference type="NCBI Taxonomy" id="2023153"/>
    <lineage>
        <taxon>Bacteria</taxon>
        <taxon>Pseudomonadati</taxon>
        <taxon>Campylobacterota</taxon>
        <taxon>Epsilonproteobacteria</taxon>
        <taxon>Campylobacterales</taxon>
        <taxon>Arcobacteraceae</taxon>
        <taxon>Halarcobacter</taxon>
    </lineage>
</organism>
<reference evidence="3 4" key="1">
    <citation type="submission" date="2017-09" db="EMBL/GenBank/DDBJ databases">
        <title>Genomics of the genus Arcobacter.</title>
        <authorList>
            <person name="Perez-Cataluna A."/>
            <person name="Figueras M.J."/>
            <person name="Salas-Masso N."/>
        </authorList>
    </citation>
    <scope>NUCLEOTIDE SEQUENCE [LARGE SCALE GENOMIC DNA]</scope>
    <source>
        <strain evidence="3 4">F156-34</strain>
    </source>
</reference>
<dbReference type="InterPro" id="IPR011990">
    <property type="entry name" value="TPR-like_helical_dom_sf"/>
</dbReference>
<dbReference type="EMBL" id="NXIE01000003">
    <property type="protein sequence ID" value="RXK12686.1"/>
    <property type="molecule type" value="Genomic_DNA"/>
</dbReference>
<dbReference type="Proteomes" id="UP000289718">
    <property type="component" value="Unassembled WGS sequence"/>
</dbReference>
<evidence type="ECO:0000313" key="3">
    <source>
        <dbReference type="EMBL" id="RXK12686.1"/>
    </source>
</evidence>